<dbReference type="RefSeq" id="WP_380965945.1">
    <property type="nucleotide sequence ID" value="NZ_JBHTCO010000013.1"/>
</dbReference>
<name>A0ABW2PVH8_9BACL</name>
<dbReference type="Proteomes" id="UP001596505">
    <property type="component" value="Unassembled WGS sequence"/>
</dbReference>
<protein>
    <submittedName>
        <fullName evidence="1">Uncharacterized protein</fullName>
    </submittedName>
</protein>
<proteinExistence type="predicted"/>
<reference evidence="2" key="1">
    <citation type="journal article" date="2019" name="Int. J. Syst. Evol. Microbiol.">
        <title>The Global Catalogue of Microorganisms (GCM) 10K type strain sequencing project: providing services to taxonomists for standard genome sequencing and annotation.</title>
        <authorList>
            <consortium name="The Broad Institute Genomics Platform"/>
            <consortium name="The Broad Institute Genome Sequencing Center for Infectious Disease"/>
            <person name="Wu L."/>
            <person name="Ma J."/>
        </authorList>
    </citation>
    <scope>NUCLEOTIDE SEQUENCE [LARGE SCALE GENOMIC DNA]</scope>
    <source>
        <strain evidence="2">CGMCC 1.16305</strain>
    </source>
</reference>
<evidence type="ECO:0000313" key="2">
    <source>
        <dbReference type="Proteomes" id="UP001596505"/>
    </source>
</evidence>
<keyword evidence="2" id="KW-1185">Reference proteome</keyword>
<organism evidence="1 2">
    <name type="scientific">Scopulibacillus cellulosilyticus</name>
    <dbReference type="NCBI Taxonomy" id="2665665"/>
    <lineage>
        <taxon>Bacteria</taxon>
        <taxon>Bacillati</taxon>
        <taxon>Bacillota</taxon>
        <taxon>Bacilli</taxon>
        <taxon>Bacillales</taxon>
        <taxon>Sporolactobacillaceae</taxon>
        <taxon>Scopulibacillus</taxon>
    </lineage>
</organism>
<gene>
    <name evidence="1" type="ORF">ACFQRG_10810</name>
</gene>
<sequence>MSKMDFETKLSLEEYQLENDVKIIPHQDYYELRVRGIKLRLTPKQFDLITGEKNTN</sequence>
<accession>A0ABW2PVH8</accession>
<dbReference type="EMBL" id="JBHTCO010000013">
    <property type="protein sequence ID" value="MFC7393446.1"/>
    <property type="molecule type" value="Genomic_DNA"/>
</dbReference>
<evidence type="ECO:0000313" key="1">
    <source>
        <dbReference type="EMBL" id="MFC7393446.1"/>
    </source>
</evidence>
<comment type="caution">
    <text evidence="1">The sequence shown here is derived from an EMBL/GenBank/DDBJ whole genome shotgun (WGS) entry which is preliminary data.</text>
</comment>